<dbReference type="RefSeq" id="XP_001830708.2">
    <property type="nucleotide sequence ID" value="XM_001830656.2"/>
</dbReference>
<dbReference type="GeneID" id="6007152"/>
<keyword evidence="3" id="KW-1185">Reference proteome</keyword>
<dbReference type="InParanoid" id="A8N7A2"/>
<reference evidence="2 3" key="1">
    <citation type="journal article" date="2010" name="Proc. Natl. Acad. Sci. U.S.A.">
        <title>Insights into evolution of multicellular fungi from the assembled chromosomes of the mushroom Coprinopsis cinerea (Coprinus cinereus).</title>
        <authorList>
            <person name="Stajich J.E."/>
            <person name="Wilke S.K."/>
            <person name="Ahren D."/>
            <person name="Au C.H."/>
            <person name="Birren B.W."/>
            <person name="Borodovsky M."/>
            <person name="Burns C."/>
            <person name="Canback B."/>
            <person name="Casselton L.A."/>
            <person name="Cheng C.K."/>
            <person name="Deng J."/>
            <person name="Dietrich F.S."/>
            <person name="Fargo D.C."/>
            <person name="Farman M.L."/>
            <person name="Gathman A.C."/>
            <person name="Goldberg J."/>
            <person name="Guigo R."/>
            <person name="Hoegger P.J."/>
            <person name="Hooker J.B."/>
            <person name="Huggins A."/>
            <person name="James T.Y."/>
            <person name="Kamada T."/>
            <person name="Kilaru S."/>
            <person name="Kodira C."/>
            <person name="Kues U."/>
            <person name="Kupfer D."/>
            <person name="Kwan H.S."/>
            <person name="Lomsadze A."/>
            <person name="Li W."/>
            <person name="Lilly W.W."/>
            <person name="Ma L.J."/>
            <person name="Mackey A.J."/>
            <person name="Manning G."/>
            <person name="Martin F."/>
            <person name="Muraguchi H."/>
            <person name="Natvig D.O."/>
            <person name="Palmerini H."/>
            <person name="Ramesh M.A."/>
            <person name="Rehmeyer C.J."/>
            <person name="Roe B.A."/>
            <person name="Shenoy N."/>
            <person name="Stanke M."/>
            <person name="Ter-Hovhannisyan V."/>
            <person name="Tunlid A."/>
            <person name="Velagapudi R."/>
            <person name="Vision T.J."/>
            <person name="Zeng Q."/>
            <person name="Zolan M.E."/>
            <person name="Pukkila P.J."/>
        </authorList>
    </citation>
    <scope>NUCLEOTIDE SEQUENCE [LARGE SCALE GENOMIC DNA]</scope>
    <source>
        <strain evidence="3">Okayama-7 / 130 / ATCC MYA-4618 / FGSC 9003</strain>
    </source>
</reference>
<protein>
    <recommendedName>
        <fullName evidence="4">cAMP-independent regulatory protein pac2</fullName>
    </recommendedName>
</protein>
<dbReference type="EMBL" id="AACS02000003">
    <property type="protein sequence ID" value="EAU91077.2"/>
    <property type="molecule type" value="Genomic_DNA"/>
</dbReference>
<dbReference type="PANTHER" id="PTHR28027:SF2">
    <property type="entry name" value="TRANSCRIPTIONAL REGULATOR MIT1"/>
    <property type="match status" value="1"/>
</dbReference>
<proteinExistence type="predicted"/>
<comment type="caution">
    <text evidence="2">The sequence shown here is derived from an EMBL/GenBank/DDBJ whole genome shotgun (WGS) entry which is preliminary data.</text>
</comment>
<dbReference type="AlphaFoldDB" id="A8N7A2"/>
<dbReference type="HOGENOM" id="CLU_028895_2_0_1"/>
<dbReference type="InterPro" id="IPR018608">
    <property type="entry name" value="Gti1/Pac2"/>
</dbReference>
<name>A8N7A2_COPC7</name>
<sequence>MVHTQQPTCTNVRIRSIHDTHKIFYAVQKGILKMVTRRLDADERLALRSGCVYAWEERGPHSEITGLGIERFTEGRRWTPSRVRDEFLFYYERYMPPPDMNANGSGSEGKPPRDWEPMVKQTYSVWVDTENGRRKWHLTAYFTQGTIDQLGTVDDIPGVKDLVIPEGIFKSTRVGKSRTKHDESRSESTKSSTVTRTYAAFPSPYTTTKPPGAESSNSQPVLMYEPYQTSHSGYYYGQTQQASSSTTETDTQSRGSHSPHNRSPVSLSPSIASTTHSQVPIDRAQPSQEHAPVQPSYSDAPGAPGHEVRSHQPEYRPHPHTHSVVGALPDHGQRENNFNPSTWNVGSSMVQHPPYQYQATSVNTHVQSSPQSTVGYGYHPMSPTENQLSGQHPAYQRLPPPDGLAHPSPMISYDERQGGLPSLHIAPQEMTSHYELVAPANVASLPNQVCRGSASPRDIEQRALAPLHALNRQQPYRRDLIDDKALRMLQNGATPAF</sequence>
<evidence type="ECO:0000313" key="2">
    <source>
        <dbReference type="EMBL" id="EAU91077.2"/>
    </source>
</evidence>
<feature type="compositionally biased region" description="Basic and acidic residues" evidence="1">
    <location>
        <begin position="306"/>
        <end position="317"/>
    </location>
</feature>
<feature type="compositionally biased region" description="Polar residues" evidence="1">
    <location>
        <begin position="204"/>
        <end position="219"/>
    </location>
</feature>
<dbReference type="OrthoDB" id="5572844at2759"/>
<evidence type="ECO:0000313" key="3">
    <source>
        <dbReference type="Proteomes" id="UP000001861"/>
    </source>
</evidence>
<feature type="region of interest" description="Disordered" evidence="1">
    <location>
        <begin position="173"/>
        <end position="219"/>
    </location>
</feature>
<accession>A8N7A2</accession>
<feature type="compositionally biased region" description="Polar residues" evidence="1">
    <location>
        <begin position="254"/>
        <end position="278"/>
    </location>
</feature>
<feature type="region of interest" description="Disordered" evidence="1">
    <location>
        <begin position="238"/>
        <end position="321"/>
    </location>
</feature>
<dbReference type="VEuPathDB" id="FungiDB:CC1G_03245"/>
<evidence type="ECO:0008006" key="4">
    <source>
        <dbReference type="Google" id="ProtNLM"/>
    </source>
</evidence>
<dbReference type="GO" id="GO:0003677">
    <property type="term" value="F:DNA binding"/>
    <property type="evidence" value="ECO:0007669"/>
    <property type="project" value="TreeGrafter"/>
</dbReference>
<gene>
    <name evidence="2" type="ORF">CC1G_03245</name>
</gene>
<evidence type="ECO:0000256" key="1">
    <source>
        <dbReference type="SAM" id="MobiDB-lite"/>
    </source>
</evidence>
<dbReference type="PANTHER" id="PTHR28027">
    <property type="entry name" value="TRANSCRIPTIONAL REGULATOR MIT1"/>
    <property type="match status" value="1"/>
</dbReference>
<dbReference type="Proteomes" id="UP000001861">
    <property type="component" value="Unassembled WGS sequence"/>
</dbReference>
<dbReference type="KEGG" id="cci:CC1G_03245"/>
<organism evidence="2 3">
    <name type="scientific">Coprinopsis cinerea (strain Okayama-7 / 130 / ATCC MYA-4618 / FGSC 9003)</name>
    <name type="common">Inky cap fungus</name>
    <name type="synonym">Hormographiella aspergillata</name>
    <dbReference type="NCBI Taxonomy" id="240176"/>
    <lineage>
        <taxon>Eukaryota</taxon>
        <taxon>Fungi</taxon>
        <taxon>Dikarya</taxon>
        <taxon>Basidiomycota</taxon>
        <taxon>Agaricomycotina</taxon>
        <taxon>Agaricomycetes</taxon>
        <taxon>Agaricomycetidae</taxon>
        <taxon>Agaricales</taxon>
        <taxon>Agaricineae</taxon>
        <taxon>Psathyrellaceae</taxon>
        <taxon>Coprinopsis</taxon>
    </lineage>
</organism>
<dbReference type="Pfam" id="PF09729">
    <property type="entry name" value="Gti1_Pac2"/>
    <property type="match status" value="1"/>
</dbReference>
<feature type="compositionally biased region" description="Low complexity" evidence="1">
    <location>
        <begin position="238"/>
        <end position="253"/>
    </location>
</feature>
<dbReference type="eggNOG" id="KOG4476">
    <property type="taxonomic scope" value="Eukaryota"/>
</dbReference>
<dbReference type="OMA" id="PAYAWPP"/>